<feature type="compositionally biased region" description="Basic and acidic residues" evidence="1">
    <location>
        <begin position="386"/>
        <end position="410"/>
    </location>
</feature>
<feature type="region of interest" description="Disordered" evidence="1">
    <location>
        <begin position="381"/>
        <end position="428"/>
    </location>
</feature>
<gene>
    <name evidence="2" type="ORF">D3272_12760</name>
</gene>
<feature type="region of interest" description="Disordered" evidence="1">
    <location>
        <begin position="293"/>
        <end position="335"/>
    </location>
</feature>
<organism evidence="2 3">
    <name type="scientific">Lichenibacterium ramalinae</name>
    <dbReference type="NCBI Taxonomy" id="2316527"/>
    <lineage>
        <taxon>Bacteria</taxon>
        <taxon>Pseudomonadati</taxon>
        <taxon>Pseudomonadota</taxon>
        <taxon>Alphaproteobacteria</taxon>
        <taxon>Hyphomicrobiales</taxon>
        <taxon>Lichenihabitantaceae</taxon>
        <taxon>Lichenibacterium</taxon>
    </lineage>
</organism>
<dbReference type="EMBL" id="QYBC01000010">
    <property type="protein sequence ID" value="RYB04326.1"/>
    <property type="molecule type" value="Genomic_DNA"/>
</dbReference>
<feature type="region of interest" description="Disordered" evidence="1">
    <location>
        <begin position="184"/>
        <end position="246"/>
    </location>
</feature>
<dbReference type="Proteomes" id="UP000289411">
    <property type="component" value="Unassembled WGS sequence"/>
</dbReference>
<feature type="compositionally biased region" description="Basic and acidic residues" evidence="1">
    <location>
        <begin position="185"/>
        <end position="200"/>
    </location>
</feature>
<comment type="caution">
    <text evidence="2">The sequence shown here is derived from an EMBL/GenBank/DDBJ whole genome shotgun (WGS) entry which is preliminary data.</text>
</comment>
<reference evidence="2 3" key="2">
    <citation type="submission" date="2019-02" db="EMBL/GenBank/DDBJ databases">
        <title>'Lichenibacterium ramalinii' gen. nov. sp. nov., 'Lichenibacterium minor' gen. nov. sp. nov.</title>
        <authorList>
            <person name="Pankratov T."/>
        </authorList>
    </citation>
    <scope>NUCLEOTIDE SEQUENCE [LARGE SCALE GENOMIC DNA]</scope>
    <source>
        <strain evidence="2 3">RmlP001</strain>
    </source>
</reference>
<accession>A0A4Q2RBN0</accession>
<sequence length="428" mass="44349">MDPLTEVRLRARARHAEALAGSGGDRSAQAIAAAALRLGGIEVAASPLAQVGRASLQKAGRGILKARHAALHVDVMERATLASLERIVAATSPKAVEAAAGRKDPVLKGEAPAAEAARLLQAAALEEIRETRASTEKARRALRYQVGKAVNEWKALVGAPPPTVTLAMRIALARADAAVGPAREGGAHDEVQRQSSREVAVEVPSMARGAGARRGNDALARAASAGRGAVSAGSTTSPLARAGRRAPTLAEAQAASSAVSGWIKAIRNAAPDDVDRRIAMLDALVESIRPSRNISDAAGPATGLETQTQGGAAERPAKAGGATDGTAGGVATSANPTTVAPEEIAARAASIGDARPRVRATAAGSVAPRLIGTVVPVGALTATDRQPFDKPEERADDERRRREREEEIEKRKRKRRAVLSRRNRGRGR</sequence>
<dbReference type="AlphaFoldDB" id="A0A4Q2RBN0"/>
<feature type="compositionally biased region" description="Low complexity" evidence="1">
    <location>
        <begin position="217"/>
        <end position="234"/>
    </location>
</feature>
<proteinExistence type="predicted"/>
<keyword evidence="3" id="KW-1185">Reference proteome</keyword>
<name>A0A4Q2RBN0_9HYPH</name>
<evidence type="ECO:0000313" key="3">
    <source>
        <dbReference type="Proteomes" id="UP000289411"/>
    </source>
</evidence>
<feature type="compositionally biased region" description="Basic residues" evidence="1">
    <location>
        <begin position="411"/>
        <end position="428"/>
    </location>
</feature>
<reference evidence="2 3" key="1">
    <citation type="submission" date="2018-09" db="EMBL/GenBank/DDBJ databases">
        <authorList>
            <person name="Grouzdev D.S."/>
            <person name="Krutkina M.S."/>
        </authorList>
    </citation>
    <scope>NUCLEOTIDE SEQUENCE [LARGE SCALE GENOMIC DNA]</scope>
    <source>
        <strain evidence="2 3">RmlP001</strain>
    </source>
</reference>
<evidence type="ECO:0000313" key="2">
    <source>
        <dbReference type="EMBL" id="RYB04326.1"/>
    </source>
</evidence>
<dbReference type="RefSeq" id="WP_129219585.1">
    <property type="nucleotide sequence ID" value="NZ_QYBC01000010.1"/>
</dbReference>
<evidence type="ECO:0000256" key="1">
    <source>
        <dbReference type="SAM" id="MobiDB-lite"/>
    </source>
</evidence>
<protein>
    <submittedName>
        <fullName evidence="2">Uncharacterized protein</fullName>
    </submittedName>
</protein>